<feature type="transmembrane region" description="Helical" evidence="1">
    <location>
        <begin position="130"/>
        <end position="153"/>
    </location>
</feature>
<dbReference type="EMBL" id="CP038015">
    <property type="protein sequence ID" value="QBP41835.1"/>
    <property type="molecule type" value="Genomic_DNA"/>
</dbReference>
<feature type="transmembrane region" description="Helical" evidence="1">
    <location>
        <begin position="72"/>
        <end position="94"/>
    </location>
</feature>
<evidence type="ECO:0000313" key="2">
    <source>
        <dbReference type="EMBL" id="QBP41835.1"/>
    </source>
</evidence>
<keyword evidence="1" id="KW-0472">Membrane</keyword>
<gene>
    <name evidence="2" type="ORF">E2636_12055</name>
</gene>
<protein>
    <submittedName>
        <fullName evidence="2">Uncharacterized protein</fullName>
    </submittedName>
</protein>
<feature type="transmembrane region" description="Helical" evidence="1">
    <location>
        <begin position="106"/>
        <end position="123"/>
    </location>
</feature>
<dbReference type="OrthoDB" id="2456725at2"/>
<reference evidence="2 3" key="1">
    <citation type="submission" date="2019-03" db="EMBL/GenBank/DDBJ databases">
        <title>Complete genome sequence of Paenisporosarcina antarctica CGMCC 1.6503T.</title>
        <authorList>
            <person name="Rong J.-C."/>
            <person name="Chi N.-Y."/>
            <person name="Zhang Q.-F."/>
        </authorList>
    </citation>
    <scope>NUCLEOTIDE SEQUENCE [LARGE SCALE GENOMIC DNA]</scope>
    <source>
        <strain evidence="2 3">CGMCC 1.6503</strain>
    </source>
</reference>
<proteinExistence type="predicted"/>
<dbReference type="AlphaFoldDB" id="A0A4V1AN79"/>
<keyword evidence="1" id="KW-1133">Transmembrane helix</keyword>
<organism evidence="2 3">
    <name type="scientific">Paenisporosarcina antarctica</name>
    <dbReference type="NCBI Taxonomy" id="417367"/>
    <lineage>
        <taxon>Bacteria</taxon>
        <taxon>Bacillati</taxon>
        <taxon>Bacillota</taxon>
        <taxon>Bacilli</taxon>
        <taxon>Bacillales</taxon>
        <taxon>Caryophanaceae</taxon>
        <taxon>Paenisporosarcina</taxon>
    </lineage>
</organism>
<feature type="transmembrane region" description="Helical" evidence="1">
    <location>
        <begin position="173"/>
        <end position="195"/>
    </location>
</feature>
<accession>A0A4V1AN79</accession>
<sequence>MKYENYRVLLWKKKLKGTEQKHKFTEVYKKTIKYFGEKKKERLESGQYGFVKWEQGNQPEQRNSIIKTIGEIFGLTALMSITVLSILSVLILSFVMSELLTYFREFGWLTLGLAGIMLLVSWYKPYKIWSLILAFLGSFLFIVTFAPLIIEAYTGSKLIEVTYKNGYLLTLKATLVFVSYIIGGIMLTTWFYLICKGQRQNPLSRLRYLQFRTKNT</sequence>
<evidence type="ECO:0000256" key="1">
    <source>
        <dbReference type="SAM" id="Phobius"/>
    </source>
</evidence>
<dbReference type="KEGG" id="panc:E2636_12055"/>
<dbReference type="RefSeq" id="WP_134210407.1">
    <property type="nucleotide sequence ID" value="NZ_CP038015.1"/>
</dbReference>
<keyword evidence="3" id="KW-1185">Reference proteome</keyword>
<evidence type="ECO:0000313" key="3">
    <source>
        <dbReference type="Proteomes" id="UP000294292"/>
    </source>
</evidence>
<dbReference type="Proteomes" id="UP000294292">
    <property type="component" value="Chromosome"/>
</dbReference>
<keyword evidence="1" id="KW-0812">Transmembrane</keyword>
<name>A0A4V1AN79_9BACL</name>